<name>A0A318JNP3_9NOCA</name>
<keyword evidence="2" id="KW-1185">Reference proteome</keyword>
<dbReference type="AlphaFoldDB" id="A0A318JNP3"/>
<dbReference type="Proteomes" id="UP000247569">
    <property type="component" value="Unassembled WGS sequence"/>
</dbReference>
<accession>A0A318JNP3</accession>
<comment type="caution">
    <text evidence="1">The sequence shown here is derived from an EMBL/GenBank/DDBJ whole genome shotgun (WGS) entry which is preliminary data.</text>
</comment>
<gene>
    <name evidence="1" type="ORF">DFR70_11980</name>
</gene>
<dbReference type="EMBL" id="QJKF01000019">
    <property type="protein sequence ID" value="PXX56528.1"/>
    <property type="molecule type" value="Genomic_DNA"/>
</dbReference>
<evidence type="ECO:0000313" key="1">
    <source>
        <dbReference type="EMBL" id="PXX56528.1"/>
    </source>
</evidence>
<organism evidence="1 2">
    <name type="scientific">Nocardia tenerifensis</name>
    <dbReference type="NCBI Taxonomy" id="228006"/>
    <lineage>
        <taxon>Bacteria</taxon>
        <taxon>Bacillati</taxon>
        <taxon>Actinomycetota</taxon>
        <taxon>Actinomycetes</taxon>
        <taxon>Mycobacteriales</taxon>
        <taxon>Nocardiaceae</taxon>
        <taxon>Nocardia</taxon>
    </lineage>
</organism>
<protein>
    <submittedName>
        <fullName evidence="1">Uncharacterized protein</fullName>
    </submittedName>
</protein>
<evidence type="ECO:0000313" key="2">
    <source>
        <dbReference type="Proteomes" id="UP000247569"/>
    </source>
</evidence>
<dbReference type="OrthoDB" id="6941322at2"/>
<dbReference type="RefSeq" id="WP_146251345.1">
    <property type="nucleotide sequence ID" value="NZ_QJKF01000019.1"/>
</dbReference>
<proteinExistence type="predicted"/>
<reference evidence="1 2" key="1">
    <citation type="submission" date="2018-05" db="EMBL/GenBank/DDBJ databases">
        <title>Genomic Encyclopedia of Type Strains, Phase IV (KMG-IV): sequencing the most valuable type-strain genomes for metagenomic binning, comparative biology and taxonomic classification.</title>
        <authorList>
            <person name="Goeker M."/>
        </authorList>
    </citation>
    <scope>NUCLEOTIDE SEQUENCE [LARGE SCALE GENOMIC DNA]</scope>
    <source>
        <strain evidence="1 2">DSM 44704</strain>
    </source>
</reference>
<sequence>MIVQTVPMWPDRQTMVHPRDVLMLFPSNNWRWKVEEFDGVGRFPAGLTWAEFQVEVESGISIFDWDGLRQFADGLDQIIDGRIVAADENDTVLVTIDVLDSTTYEIIIDTAWSGATELASSLAQFASAPATSSPTDTTARFVRGPSVEFPGGGA</sequence>